<dbReference type="InterPro" id="IPR029060">
    <property type="entry name" value="PIN-like_dom_sf"/>
</dbReference>
<evidence type="ECO:0000313" key="3">
    <source>
        <dbReference type="Proteomes" id="UP000228886"/>
    </source>
</evidence>
<dbReference type="InterPro" id="IPR002716">
    <property type="entry name" value="PIN_dom"/>
</dbReference>
<dbReference type="InterPro" id="IPR002850">
    <property type="entry name" value="PIN_toxin-like"/>
</dbReference>
<dbReference type="PANTHER" id="PTHR34610:SF3">
    <property type="entry name" value="SSL7007 PROTEIN"/>
    <property type="match status" value="1"/>
</dbReference>
<feature type="domain" description="PIN" evidence="1">
    <location>
        <begin position="8"/>
        <end position="119"/>
    </location>
</feature>
<name>A0A2M7E741_9BACT</name>
<comment type="caution">
    <text evidence="2">The sequence shown here is derived from an EMBL/GenBank/DDBJ whole genome shotgun (WGS) entry which is preliminary data.</text>
</comment>
<dbReference type="SUPFAM" id="SSF88723">
    <property type="entry name" value="PIN domain-like"/>
    <property type="match status" value="1"/>
</dbReference>
<dbReference type="EMBL" id="PETL01000338">
    <property type="protein sequence ID" value="PIV63508.1"/>
    <property type="molecule type" value="Genomic_DNA"/>
</dbReference>
<proteinExistence type="predicted"/>
<evidence type="ECO:0000259" key="1">
    <source>
        <dbReference type="SMART" id="SM00670"/>
    </source>
</evidence>
<dbReference type="Gene3D" id="3.40.50.1010">
    <property type="entry name" value="5'-nuclease"/>
    <property type="match status" value="1"/>
</dbReference>
<dbReference type="NCBIfam" id="TIGR00305">
    <property type="entry name" value="putative toxin-antitoxin system toxin component, PIN family"/>
    <property type="match status" value="1"/>
</dbReference>
<organism evidence="2 3">
    <name type="scientific">bacterium (Candidatus Ratteibacteria) CG01_land_8_20_14_3_00_40_19</name>
    <dbReference type="NCBI Taxonomy" id="2014290"/>
    <lineage>
        <taxon>Bacteria</taxon>
        <taxon>Candidatus Ratteibacteria</taxon>
    </lineage>
</organism>
<sequence length="142" mass="16272">MPTGSKKVKVVLDTNVFVSGLNFEGKESRVLILFYRGEIEVYLSIFILEELKRILKRKFRWEEGQIKRTLNKIKNSAVVVHPKSKVSVIKEKDSDNRILECALEVKADYIISGDTKHLQPLKEFQGIPILSPAQFLATISRE</sequence>
<dbReference type="AlphaFoldDB" id="A0A2M7E741"/>
<dbReference type="Proteomes" id="UP000228886">
    <property type="component" value="Unassembled WGS sequence"/>
</dbReference>
<dbReference type="SMART" id="SM00670">
    <property type="entry name" value="PINc"/>
    <property type="match status" value="1"/>
</dbReference>
<dbReference type="Pfam" id="PF13470">
    <property type="entry name" value="PIN_3"/>
    <property type="match status" value="1"/>
</dbReference>
<gene>
    <name evidence="2" type="ORF">COS11_07090</name>
</gene>
<reference evidence="3" key="1">
    <citation type="submission" date="2017-09" db="EMBL/GenBank/DDBJ databases">
        <title>Depth-based differentiation of microbial function through sediment-hosted aquifers and enrichment of novel symbionts in the deep terrestrial subsurface.</title>
        <authorList>
            <person name="Probst A.J."/>
            <person name="Ladd B."/>
            <person name="Jarett J.K."/>
            <person name="Geller-Mcgrath D.E."/>
            <person name="Sieber C.M.K."/>
            <person name="Emerson J.B."/>
            <person name="Anantharaman K."/>
            <person name="Thomas B.C."/>
            <person name="Malmstrom R."/>
            <person name="Stieglmeier M."/>
            <person name="Klingl A."/>
            <person name="Woyke T."/>
            <person name="Ryan C.M."/>
            <person name="Banfield J.F."/>
        </authorList>
    </citation>
    <scope>NUCLEOTIDE SEQUENCE [LARGE SCALE GENOMIC DNA]</scope>
</reference>
<accession>A0A2M7E741</accession>
<dbReference type="PANTHER" id="PTHR34610">
    <property type="entry name" value="SSL7007 PROTEIN"/>
    <property type="match status" value="1"/>
</dbReference>
<evidence type="ECO:0000313" key="2">
    <source>
        <dbReference type="EMBL" id="PIV63508.1"/>
    </source>
</evidence>
<protein>
    <submittedName>
        <fullName evidence="2">Putative toxin-antitoxin system toxin component, PIN family</fullName>
    </submittedName>
</protein>